<feature type="domain" description="Glycosyl hydrolase-like 10" evidence="2">
    <location>
        <begin position="57"/>
        <end position="362"/>
    </location>
</feature>
<proteinExistence type="predicted"/>
<dbReference type="InterPro" id="IPR036116">
    <property type="entry name" value="FN3_sf"/>
</dbReference>
<comment type="caution">
    <text evidence="3">The sequence shown here is derived from an EMBL/GenBank/DDBJ whole genome shotgun (WGS) entry which is preliminary data.</text>
</comment>
<reference evidence="3" key="2">
    <citation type="submission" date="2020-09" db="EMBL/GenBank/DDBJ databases">
        <authorList>
            <person name="Sun Q."/>
            <person name="Kim S."/>
        </authorList>
    </citation>
    <scope>NUCLEOTIDE SEQUENCE</scope>
    <source>
        <strain evidence="3">KCTC 12113</strain>
    </source>
</reference>
<dbReference type="InterPro" id="IPR003790">
    <property type="entry name" value="GHL10"/>
</dbReference>
<sequence length="520" mass="59614">MKKYSYHLILLSILSILSVGCKPSKISAYLDKQPISTVYTDNKTVKWDPKTPYNVEEFRAAWVATVANINWPSSPGLPVHEQQKEAIQLLDLLEENNFNAVIFQVRPQADALYKSNIEPWSYYLTGKQGSAPEIDYDPLQFWIQAAHERGLELHAWLNPYRAHHTAGGEISNTSIIKTNPELVVALENGMYWMDPSLKGTQEHSLAVVMDIVNRYDVDGIHFDDYFYPYDSYNNGKDFPDDKSWISYLNDGGKLSRSDWRRQSVNTFIKNVYNEIKDSKPHVKFGLSPFGIWRPGYPESVVGLDQYDKLYADAKLWLNEGWVDYYTPQLYWRINKIGQSFPELLGWWQSENTKQVHLWPGLNIGLGGDEKNADEVINQIMITRGMVPKSKGAVHWSIAPLIKYDSLALAIKNGPYSKKTLVPPSPWLNNTPPTPPSLQIKKEQDAIELTWSHPEKSQIFRWVVYYQRQGKRWEHTILNQGSTSLTLPITQENGKFPIIKAGLSAVDRTGNQSEFFELNIN</sequence>
<dbReference type="Pfam" id="PF02638">
    <property type="entry name" value="GHL10"/>
    <property type="match status" value="1"/>
</dbReference>
<dbReference type="RefSeq" id="WP_026812777.1">
    <property type="nucleotide sequence ID" value="NZ_BMWP01000008.1"/>
</dbReference>
<dbReference type="Proteomes" id="UP000634668">
    <property type="component" value="Unassembled WGS sequence"/>
</dbReference>
<dbReference type="Gene3D" id="2.60.40.10">
    <property type="entry name" value="Immunoglobulins"/>
    <property type="match status" value="1"/>
</dbReference>
<organism evidence="3 4">
    <name type="scientific">Arenibacter certesii</name>
    <dbReference type="NCBI Taxonomy" id="228955"/>
    <lineage>
        <taxon>Bacteria</taxon>
        <taxon>Pseudomonadati</taxon>
        <taxon>Bacteroidota</taxon>
        <taxon>Flavobacteriia</taxon>
        <taxon>Flavobacteriales</taxon>
        <taxon>Flavobacteriaceae</taxon>
        <taxon>Arenibacter</taxon>
    </lineage>
</organism>
<dbReference type="EMBL" id="BMWP01000008">
    <property type="protein sequence ID" value="GGW30877.1"/>
    <property type="molecule type" value="Genomic_DNA"/>
</dbReference>
<dbReference type="AlphaFoldDB" id="A0A918IT70"/>
<dbReference type="InterPro" id="IPR013783">
    <property type="entry name" value="Ig-like_fold"/>
</dbReference>
<keyword evidence="1" id="KW-0732">Signal</keyword>
<name>A0A918IT70_9FLAO</name>
<accession>A0A918IT70</accession>
<dbReference type="Gene3D" id="3.20.20.80">
    <property type="entry name" value="Glycosidases"/>
    <property type="match status" value="1"/>
</dbReference>
<dbReference type="InterPro" id="IPR052177">
    <property type="entry name" value="Divisome_Glycosyl_Hydrolase"/>
</dbReference>
<evidence type="ECO:0000259" key="2">
    <source>
        <dbReference type="Pfam" id="PF02638"/>
    </source>
</evidence>
<evidence type="ECO:0000313" key="3">
    <source>
        <dbReference type="EMBL" id="GGW30877.1"/>
    </source>
</evidence>
<evidence type="ECO:0000313" key="4">
    <source>
        <dbReference type="Proteomes" id="UP000634668"/>
    </source>
</evidence>
<dbReference type="SUPFAM" id="SSF49265">
    <property type="entry name" value="Fibronectin type III"/>
    <property type="match status" value="1"/>
</dbReference>
<dbReference type="InterPro" id="IPR017853">
    <property type="entry name" value="GH"/>
</dbReference>
<dbReference type="PANTHER" id="PTHR43405:SF1">
    <property type="entry name" value="GLYCOSYL HYDROLASE DIGH"/>
    <property type="match status" value="1"/>
</dbReference>
<dbReference type="PANTHER" id="PTHR43405">
    <property type="entry name" value="GLYCOSYL HYDROLASE DIGH"/>
    <property type="match status" value="1"/>
</dbReference>
<dbReference type="SUPFAM" id="SSF51445">
    <property type="entry name" value="(Trans)glycosidases"/>
    <property type="match status" value="1"/>
</dbReference>
<evidence type="ECO:0000256" key="1">
    <source>
        <dbReference type="ARBA" id="ARBA00022729"/>
    </source>
</evidence>
<gene>
    <name evidence="3" type="primary">yngK</name>
    <name evidence="3" type="ORF">GCM10007383_15120</name>
</gene>
<keyword evidence="4" id="KW-1185">Reference proteome</keyword>
<reference evidence="3" key="1">
    <citation type="journal article" date="2014" name="Int. J. Syst. Evol. Microbiol.">
        <title>Complete genome sequence of Corynebacterium casei LMG S-19264T (=DSM 44701T), isolated from a smear-ripened cheese.</title>
        <authorList>
            <consortium name="US DOE Joint Genome Institute (JGI-PGF)"/>
            <person name="Walter F."/>
            <person name="Albersmeier A."/>
            <person name="Kalinowski J."/>
            <person name="Ruckert C."/>
        </authorList>
    </citation>
    <scope>NUCLEOTIDE SEQUENCE</scope>
    <source>
        <strain evidence="3">KCTC 12113</strain>
    </source>
</reference>
<protein>
    <recommendedName>
        <fullName evidence="2">Glycosyl hydrolase-like 10 domain-containing protein</fullName>
    </recommendedName>
</protein>
<dbReference type="PROSITE" id="PS51257">
    <property type="entry name" value="PROKAR_LIPOPROTEIN"/>
    <property type="match status" value="1"/>
</dbReference>